<protein>
    <submittedName>
        <fullName evidence="15">PTS N-acetylglucosamine transporter subunit IIBC</fullName>
    </submittedName>
</protein>
<feature type="transmembrane region" description="Helical" evidence="12">
    <location>
        <begin position="78"/>
        <end position="97"/>
    </location>
</feature>
<accession>A0A175VKA6</accession>
<dbReference type="InterPro" id="IPR018113">
    <property type="entry name" value="PTrfase_EIIB_Cys"/>
</dbReference>
<dbReference type="GO" id="GO:0008982">
    <property type="term" value="F:protein-N(PI)-phosphohistidine-sugar phosphotransferase activity"/>
    <property type="evidence" value="ECO:0007669"/>
    <property type="project" value="InterPro"/>
</dbReference>
<dbReference type="STRING" id="29489.VL01_19470"/>
<dbReference type="PROSITE" id="PS51103">
    <property type="entry name" value="PTS_EIIC_TYPE_1"/>
    <property type="match status" value="1"/>
</dbReference>
<keyword evidence="9 12" id="KW-1133">Transmembrane helix</keyword>
<evidence type="ECO:0000256" key="7">
    <source>
        <dbReference type="ARBA" id="ARBA00022692"/>
    </source>
</evidence>
<keyword evidence="5" id="KW-0808">Transferase</keyword>
<feature type="transmembrane region" description="Helical" evidence="12">
    <location>
        <begin position="253"/>
        <end position="271"/>
    </location>
</feature>
<evidence type="ECO:0000259" key="13">
    <source>
        <dbReference type="PROSITE" id="PS51098"/>
    </source>
</evidence>
<evidence type="ECO:0000256" key="3">
    <source>
        <dbReference type="ARBA" id="ARBA00022475"/>
    </source>
</evidence>
<keyword evidence="6" id="KW-0598">Phosphotransferase system</keyword>
<keyword evidence="2" id="KW-0813">Transport</keyword>
<keyword evidence="3" id="KW-1003">Cell membrane</keyword>
<keyword evidence="10 12" id="KW-0472">Membrane</keyword>
<feature type="transmembrane region" description="Helical" evidence="12">
    <location>
        <begin position="142"/>
        <end position="160"/>
    </location>
</feature>
<evidence type="ECO:0000256" key="9">
    <source>
        <dbReference type="ARBA" id="ARBA00022989"/>
    </source>
</evidence>
<feature type="domain" description="PTS EIIC type-1" evidence="14">
    <location>
        <begin position="8"/>
        <end position="363"/>
    </location>
</feature>
<dbReference type="SUPFAM" id="SSF55604">
    <property type="entry name" value="Glucose permease domain IIB"/>
    <property type="match status" value="1"/>
</dbReference>
<dbReference type="InterPro" id="IPR050429">
    <property type="entry name" value="PTS_Glucose_EIICBA"/>
</dbReference>
<sequence length="476" mass="51736">MPVKDTRQVVTQALQRLGYALLLPVSILPVAALVYRLGQPDALDMAVLSLTGQAIFSQMPLIYAVAIAFGLSRQGEGTQALAGAVNFLLLSTAFNTLAPNLHADMICGLLAGLTTAIIYPWVRQQQTRPGWLRFARGEFPSLLCSALACLLIALPLSLLWPPLERGLTLLTSELLTTPLGAFCYGTLNRLLIPLGLHQVLGSVIGLGESNLQALASAQPLHEGYVAGLYPIIMFGLPGACFAIWLHRQRMRRLPQGGLLLTLALTSALVGITEPIEFLFAFTAPWLFLAHALMTGLSLAVCSSLGIKVGSYFSAGLLDLVLSYQTGEHSFWLIPVGILFFVAYTLLFYQLLERSPLSMPSKPIAREHSRLASVAPSDPQMLAIQYLKVLGGMDNLQAMSVCLTRLSLRVRDIELVDQSRFLELGCLSWIQLNDHQLVLVLGPSANLIEGQIRMMAERQSVPIGLKPNQESASQSGW</sequence>
<gene>
    <name evidence="15" type="ORF">LCR_13445</name>
</gene>
<dbReference type="GO" id="GO:0016301">
    <property type="term" value="F:kinase activity"/>
    <property type="evidence" value="ECO:0007669"/>
    <property type="project" value="UniProtKB-KW"/>
</dbReference>
<dbReference type="PANTHER" id="PTHR30009:SF4">
    <property type="entry name" value="PTS SYSTEM N-ACETYLGLUCOSAMINE-SPECIFIC EIICBA COMPONENT"/>
    <property type="match status" value="1"/>
</dbReference>
<evidence type="ECO:0000256" key="11">
    <source>
        <dbReference type="PROSITE-ProRule" id="PRU00421"/>
    </source>
</evidence>
<dbReference type="InterPro" id="IPR003352">
    <property type="entry name" value="PTS_EIIC"/>
</dbReference>
<dbReference type="InterPro" id="IPR013013">
    <property type="entry name" value="PTS_EIIC_1"/>
</dbReference>
<feature type="transmembrane region" description="Helical" evidence="12">
    <location>
        <begin position="17"/>
        <end position="38"/>
    </location>
</feature>
<feature type="transmembrane region" description="Helical" evidence="12">
    <location>
        <begin position="224"/>
        <end position="246"/>
    </location>
</feature>
<evidence type="ECO:0000313" key="15">
    <source>
        <dbReference type="EMBL" id="KXU81071.1"/>
    </source>
</evidence>
<dbReference type="GO" id="GO:0015764">
    <property type="term" value="P:N-acetylglucosamine transport"/>
    <property type="evidence" value="ECO:0007669"/>
    <property type="project" value="TreeGrafter"/>
</dbReference>
<organism evidence="15 16">
    <name type="scientific">Aeromonas enteropelogenes</name>
    <name type="common">Aeromonas trota</name>
    <dbReference type="NCBI Taxonomy" id="29489"/>
    <lineage>
        <taxon>Bacteria</taxon>
        <taxon>Pseudomonadati</taxon>
        <taxon>Pseudomonadota</taxon>
        <taxon>Gammaproteobacteria</taxon>
        <taxon>Aeromonadales</taxon>
        <taxon>Aeromonadaceae</taxon>
        <taxon>Aeromonas</taxon>
    </lineage>
</organism>
<dbReference type="Pfam" id="PF00367">
    <property type="entry name" value="PTS_EIIB"/>
    <property type="match status" value="1"/>
</dbReference>
<dbReference type="PROSITE" id="PS51098">
    <property type="entry name" value="PTS_EIIB_TYPE_1"/>
    <property type="match status" value="1"/>
</dbReference>
<feature type="domain" description="PTS EIIB type-1" evidence="13">
    <location>
        <begin position="379"/>
        <end position="461"/>
    </location>
</feature>
<dbReference type="OrthoDB" id="7571469at2"/>
<keyword evidence="8" id="KW-0418">Kinase</keyword>
<evidence type="ECO:0000256" key="5">
    <source>
        <dbReference type="ARBA" id="ARBA00022679"/>
    </source>
</evidence>
<dbReference type="GO" id="GO:0009401">
    <property type="term" value="P:phosphoenolpyruvate-dependent sugar phosphotransferase system"/>
    <property type="evidence" value="ECO:0007669"/>
    <property type="project" value="UniProtKB-KW"/>
</dbReference>
<dbReference type="RefSeq" id="WP_042028143.1">
    <property type="nucleotide sequence ID" value="NZ_AP027939.1"/>
</dbReference>
<dbReference type="InterPro" id="IPR036878">
    <property type="entry name" value="Glu_permease_IIB"/>
</dbReference>
<evidence type="ECO:0000256" key="8">
    <source>
        <dbReference type="ARBA" id="ARBA00022777"/>
    </source>
</evidence>
<dbReference type="Gene3D" id="3.30.1360.60">
    <property type="entry name" value="Glucose permease domain IIB"/>
    <property type="match status" value="1"/>
</dbReference>
<dbReference type="PROSITE" id="PS01035">
    <property type="entry name" value="PTS_EIIB_TYPE_1_CYS"/>
    <property type="match status" value="1"/>
</dbReference>
<proteinExistence type="predicted"/>
<evidence type="ECO:0000259" key="14">
    <source>
        <dbReference type="PROSITE" id="PS51103"/>
    </source>
</evidence>
<dbReference type="GO" id="GO:0090563">
    <property type="term" value="F:protein-phosphocysteine-sugar phosphotransferase activity"/>
    <property type="evidence" value="ECO:0007669"/>
    <property type="project" value="TreeGrafter"/>
</dbReference>
<feature type="transmembrane region" description="Helical" evidence="12">
    <location>
        <begin position="331"/>
        <end position="351"/>
    </location>
</feature>
<dbReference type="EMBL" id="JMGO02000003">
    <property type="protein sequence ID" value="KXU81071.1"/>
    <property type="molecule type" value="Genomic_DNA"/>
</dbReference>
<dbReference type="PANTHER" id="PTHR30009">
    <property type="entry name" value="CYTOCHROME C-TYPE SYNTHESIS PROTEIN AND PTS TRANSMEMBRANE COMPONENT"/>
    <property type="match status" value="1"/>
</dbReference>
<dbReference type="InterPro" id="IPR001996">
    <property type="entry name" value="PTS_IIB_1"/>
</dbReference>
<feature type="transmembrane region" description="Helical" evidence="12">
    <location>
        <begin position="103"/>
        <end position="122"/>
    </location>
</feature>
<comment type="caution">
    <text evidence="15">The sequence shown here is derived from an EMBL/GenBank/DDBJ whole genome shotgun (WGS) entry which is preliminary data.</text>
</comment>
<evidence type="ECO:0000256" key="10">
    <source>
        <dbReference type="ARBA" id="ARBA00023136"/>
    </source>
</evidence>
<keyword evidence="4" id="KW-0762">Sugar transport</keyword>
<evidence type="ECO:0000313" key="16">
    <source>
        <dbReference type="Proteomes" id="UP000078435"/>
    </source>
</evidence>
<dbReference type="GO" id="GO:0005886">
    <property type="term" value="C:plasma membrane"/>
    <property type="evidence" value="ECO:0007669"/>
    <property type="project" value="UniProtKB-SubCell"/>
</dbReference>
<evidence type="ECO:0000256" key="4">
    <source>
        <dbReference type="ARBA" id="ARBA00022597"/>
    </source>
</evidence>
<name>A0A175VKA6_AEREN</name>
<dbReference type="Pfam" id="PF02378">
    <property type="entry name" value="PTS_EIIC"/>
    <property type="match status" value="1"/>
</dbReference>
<feature type="active site" description="Phosphocysteine intermediate; for EIIB activity" evidence="11">
    <location>
        <position position="401"/>
    </location>
</feature>
<reference evidence="15 16" key="1">
    <citation type="submission" date="2016-02" db="EMBL/GenBank/DDBJ databases">
        <title>Draft genome sequence of Aeromonas trota strain 1999lcr isolated from cerebrospinal fluid (CSF).</title>
        <authorList>
            <person name="Dallagassa C.B."/>
            <person name="Prediger K.C."/>
            <person name="Weiss V.A."/>
            <person name="Assis F.E."/>
            <person name="Baura V."/>
            <person name="Cruz L.M."/>
            <person name="Souza E.M."/>
            <person name="Pedrosa F.O."/>
            <person name="Fadel-Picheth C.M."/>
        </authorList>
    </citation>
    <scope>NUCLEOTIDE SEQUENCE [LARGE SCALE GENOMIC DNA]</scope>
    <source>
        <strain evidence="15 16">1999lcr</strain>
    </source>
</reference>
<dbReference type="Proteomes" id="UP000078435">
    <property type="component" value="Unassembled WGS sequence"/>
</dbReference>
<evidence type="ECO:0000256" key="2">
    <source>
        <dbReference type="ARBA" id="ARBA00022448"/>
    </source>
</evidence>
<feature type="transmembrane region" description="Helical" evidence="12">
    <location>
        <begin position="50"/>
        <end position="71"/>
    </location>
</feature>
<keyword evidence="7 12" id="KW-0812">Transmembrane</keyword>
<evidence type="ECO:0000256" key="1">
    <source>
        <dbReference type="ARBA" id="ARBA00004651"/>
    </source>
</evidence>
<evidence type="ECO:0000256" key="12">
    <source>
        <dbReference type="SAM" id="Phobius"/>
    </source>
</evidence>
<evidence type="ECO:0000256" key="6">
    <source>
        <dbReference type="ARBA" id="ARBA00022683"/>
    </source>
</evidence>
<comment type="subcellular location">
    <subcellularLocation>
        <location evidence="1">Cell membrane</location>
        <topology evidence="1">Multi-pass membrane protein</topology>
    </subcellularLocation>
</comment>
<dbReference type="GeneID" id="92809066"/>
<dbReference type="AlphaFoldDB" id="A0A175VKA6"/>